<accession>A0A437C066</accession>
<dbReference type="Proteomes" id="UP000283210">
    <property type="component" value="Chromosome 24"/>
</dbReference>
<dbReference type="EMBL" id="CM012460">
    <property type="protein sequence ID" value="RVE56126.1"/>
    <property type="molecule type" value="Genomic_DNA"/>
</dbReference>
<dbReference type="PANTHER" id="PTHR34488:SF1">
    <property type="entry name" value="SI:CH211-245H14.1-RELATED"/>
    <property type="match status" value="1"/>
</dbReference>
<name>A0A437C066_ORYJA</name>
<sequence length="197" mass="21930">MGENFGRRHSLGSNTTLITNGNQEQGGCFSGKCCDCLETTTGGCFPGKCCVCLEITTVKYKMLVCGETFGAHLQFLDQMQTLGLRLKKGKYEESCITIVFCPVASRIGTDAEAAMREVQGNDPVILVFMHLSQEPKHVSSTEVLTSDRRVVLEVNILYHNKQNGLLRCEQNEKAANELKQELMKHHMYRQTSCCAIL</sequence>
<organism evidence="1 2">
    <name type="scientific">Oryzias javanicus</name>
    <name type="common">Javanese ricefish</name>
    <name type="synonym">Aplocheilus javanicus</name>
    <dbReference type="NCBI Taxonomy" id="123683"/>
    <lineage>
        <taxon>Eukaryota</taxon>
        <taxon>Metazoa</taxon>
        <taxon>Chordata</taxon>
        <taxon>Craniata</taxon>
        <taxon>Vertebrata</taxon>
        <taxon>Euteleostomi</taxon>
        <taxon>Actinopterygii</taxon>
        <taxon>Neopterygii</taxon>
        <taxon>Teleostei</taxon>
        <taxon>Neoteleostei</taxon>
        <taxon>Acanthomorphata</taxon>
        <taxon>Ovalentaria</taxon>
        <taxon>Atherinomorphae</taxon>
        <taxon>Beloniformes</taxon>
        <taxon>Adrianichthyidae</taxon>
        <taxon>Oryziinae</taxon>
        <taxon>Oryzias</taxon>
    </lineage>
</organism>
<evidence type="ECO:0000313" key="1">
    <source>
        <dbReference type="EMBL" id="RVE56126.1"/>
    </source>
</evidence>
<dbReference type="AlphaFoldDB" id="A0A437C066"/>
<protein>
    <recommendedName>
        <fullName evidence="3">AIG1-type G domain-containing protein</fullName>
    </recommendedName>
</protein>
<dbReference type="PANTHER" id="PTHR34488">
    <property type="entry name" value="SI:CH211-245H14.1-RELATED"/>
    <property type="match status" value="1"/>
</dbReference>
<keyword evidence="2" id="KW-1185">Reference proteome</keyword>
<dbReference type="OrthoDB" id="8446971at2759"/>
<evidence type="ECO:0000313" key="2">
    <source>
        <dbReference type="Proteomes" id="UP000283210"/>
    </source>
</evidence>
<reference evidence="1 2" key="1">
    <citation type="submission" date="2018-11" db="EMBL/GenBank/DDBJ databases">
        <authorList>
            <person name="Lopez-Roques C."/>
            <person name="Donnadieu C."/>
            <person name="Bouchez O."/>
            <person name="Klopp C."/>
            <person name="Cabau C."/>
            <person name="Zahm M."/>
        </authorList>
    </citation>
    <scope>NUCLEOTIDE SEQUENCE [LARGE SCALE GENOMIC DNA]</scope>
    <source>
        <strain evidence="1">RS831</strain>
        <tissue evidence="1">Whole body</tissue>
    </source>
</reference>
<gene>
    <name evidence="1" type="ORF">OJAV_G00233010</name>
</gene>
<reference evidence="1 2" key="2">
    <citation type="submission" date="2019-01" db="EMBL/GenBank/DDBJ databases">
        <title>A chromosome length genome reference of the Java medaka (oryzias javanicus).</title>
        <authorList>
            <person name="Herpin A."/>
            <person name="Takehana Y."/>
            <person name="Naruse K."/>
            <person name="Ansai S."/>
            <person name="Kawaguchi M."/>
        </authorList>
    </citation>
    <scope>NUCLEOTIDE SEQUENCE [LARGE SCALE GENOMIC DNA]</scope>
    <source>
        <strain evidence="1">RS831</strain>
        <tissue evidence="1">Whole body</tissue>
    </source>
</reference>
<evidence type="ECO:0008006" key="3">
    <source>
        <dbReference type="Google" id="ProtNLM"/>
    </source>
</evidence>
<proteinExistence type="predicted"/>